<dbReference type="PANTHER" id="PTHR30346:SF28">
    <property type="entry name" value="HTH-TYPE TRANSCRIPTIONAL REGULATOR CYNR"/>
    <property type="match status" value="1"/>
</dbReference>
<keyword evidence="7" id="KW-1185">Reference proteome</keyword>
<comment type="caution">
    <text evidence="6">The sequence shown here is derived from an EMBL/GenBank/DDBJ whole genome shotgun (WGS) entry which is preliminary data.</text>
</comment>
<dbReference type="SUPFAM" id="SSF46785">
    <property type="entry name" value="Winged helix' DNA-binding domain"/>
    <property type="match status" value="1"/>
</dbReference>
<dbReference type="InterPro" id="IPR000847">
    <property type="entry name" value="LysR_HTH_N"/>
</dbReference>
<feature type="domain" description="HTH lysR-type" evidence="5">
    <location>
        <begin position="16"/>
        <end position="65"/>
    </location>
</feature>
<evidence type="ECO:0000259" key="5">
    <source>
        <dbReference type="PROSITE" id="PS50931"/>
    </source>
</evidence>
<dbReference type="EMBL" id="JBHUCO010000015">
    <property type="protein sequence ID" value="MFD1518951.1"/>
    <property type="molecule type" value="Genomic_DNA"/>
</dbReference>
<dbReference type="PANTHER" id="PTHR30346">
    <property type="entry name" value="TRANSCRIPTIONAL DUAL REGULATOR HCAR-RELATED"/>
    <property type="match status" value="1"/>
</dbReference>
<dbReference type="PRINTS" id="PR00039">
    <property type="entry name" value="HTHLYSR"/>
</dbReference>
<dbReference type="Pfam" id="PF00126">
    <property type="entry name" value="HTH_1"/>
    <property type="match status" value="1"/>
</dbReference>
<dbReference type="Gene3D" id="1.10.10.10">
    <property type="entry name" value="Winged helix-like DNA-binding domain superfamily/Winged helix DNA-binding domain"/>
    <property type="match status" value="1"/>
</dbReference>
<evidence type="ECO:0000256" key="4">
    <source>
        <dbReference type="ARBA" id="ARBA00023163"/>
    </source>
</evidence>
<dbReference type="InterPro" id="IPR005119">
    <property type="entry name" value="LysR_subst-bd"/>
</dbReference>
<evidence type="ECO:0000256" key="3">
    <source>
        <dbReference type="ARBA" id="ARBA00023125"/>
    </source>
</evidence>
<dbReference type="RefSeq" id="WP_344718288.1">
    <property type="nucleotide sequence ID" value="NZ_BAAAUS010000001.1"/>
</dbReference>
<dbReference type="Gene3D" id="3.40.190.290">
    <property type="match status" value="1"/>
</dbReference>
<evidence type="ECO:0000256" key="1">
    <source>
        <dbReference type="ARBA" id="ARBA00009437"/>
    </source>
</evidence>
<dbReference type="Proteomes" id="UP001597114">
    <property type="component" value="Unassembled WGS sequence"/>
</dbReference>
<evidence type="ECO:0000256" key="2">
    <source>
        <dbReference type="ARBA" id="ARBA00023015"/>
    </source>
</evidence>
<dbReference type="InterPro" id="IPR036388">
    <property type="entry name" value="WH-like_DNA-bd_sf"/>
</dbReference>
<reference evidence="7" key="1">
    <citation type="journal article" date="2019" name="Int. J. Syst. Evol. Microbiol.">
        <title>The Global Catalogue of Microorganisms (GCM) 10K type strain sequencing project: providing services to taxonomists for standard genome sequencing and annotation.</title>
        <authorList>
            <consortium name="The Broad Institute Genomics Platform"/>
            <consortium name="The Broad Institute Genome Sequencing Center for Infectious Disease"/>
            <person name="Wu L."/>
            <person name="Ma J."/>
        </authorList>
    </citation>
    <scope>NUCLEOTIDE SEQUENCE [LARGE SCALE GENOMIC DNA]</scope>
    <source>
        <strain evidence="7">CCM 7043</strain>
    </source>
</reference>
<keyword evidence="2" id="KW-0805">Transcription regulation</keyword>
<organism evidence="6 7">
    <name type="scientific">Pseudonocardia yunnanensis</name>
    <dbReference type="NCBI Taxonomy" id="58107"/>
    <lineage>
        <taxon>Bacteria</taxon>
        <taxon>Bacillati</taxon>
        <taxon>Actinomycetota</taxon>
        <taxon>Actinomycetes</taxon>
        <taxon>Pseudonocardiales</taxon>
        <taxon>Pseudonocardiaceae</taxon>
        <taxon>Pseudonocardia</taxon>
    </lineage>
</organism>
<gene>
    <name evidence="6" type="ORF">ACFSJD_15755</name>
</gene>
<dbReference type="SUPFAM" id="SSF53850">
    <property type="entry name" value="Periplasmic binding protein-like II"/>
    <property type="match status" value="1"/>
</dbReference>
<evidence type="ECO:0000313" key="6">
    <source>
        <dbReference type="EMBL" id="MFD1518951.1"/>
    </source>
</evidence>
<comment type="similarity">
    <text evidence="1">Belongs to the LysR transcriptional regulatory family.</text>
</comment>
<dbReference type="InterPro" id="IPR036390">
    <property type="entry name" value="WH_DNA-bd_sf"/>
</dbReference>
<sequence>MDEPWALAVAPRLAQFVAVARAEHMTHAAEEIGVPQSTLSRSIARLEADLGVGLFVRTGRTVRLTREGRTLLRHAERALGELTAAVREIQGDADELHGRIGLAFLTTLGVAAVPRLLRDFRATHPDVRFTLMQGPHALLLERLRSGDADLALTSPLPDEPGLVAEPLDEEELRLAVPADHPLATHREGVALAEAAREPFIGFQRGFGMRGTVDAWCREAGFVPRVAFEGGDAETLRGLVGAGLGVALLPMAVHPATPEVVELPVTTPRTTRTIGLVRVRDRRLTPPVQALETFLRHRPLLRTW</sequence>
<dbReference type="Pfam" id="PF03466">
    <property type="entry name" value="LysR_substrate"/>
    <property type="match status" value="1"/>
</dbReference>
<proteinExistence type="inferred from homology"/>
<keyword evidence="4" id="KW-0804">Transcription</keyword>
<accession>A0ABW4EVE8</accession>
<keyword evidence="3" id="KW-0238">DNA-binding</keyword>
<dbReference type="PROSITE" id="PS50931">
    <property type="entry name" value="HTH_LYSR"/>
    <property type="match status" value="1"/>
</dbReference>
<evidence type="ECO:0000313" key="7">
    <source>
        <dbReference type="Proteomes" id="UP001597114"/>
    </source>
</evidence>
<name>A0ABW4EVE8_9PSEU</name>
<protein>
    <submittedName>
        <fullName evidence="6">LysR substrate-binding domain-containing protein</fullName>
    </submittedName>
</protein>